<protein>
    <recommendedName>
        <fullName evidence="4">Aldehyde dehydrogenase</fullName>
    </recommendedName>
</protein>
<feature type="domain" description="Aldehyde dehydrogenase" evidence="8">
    <location>
        <begin position="3"/>
        <end position="428"/>
    </location>
</feature>
<dbReference type="EMBL" id="CP048104">
    <property type="protein sequence ID" value="QKG84102.1"/>
    <property type="molecule type" value="Genomic_DNA"/>
</dbReference>
<dbReference type="Gene3D" id="3.40.605.10">
    <property type="entry name" value="Aldehyde Dehydrogenase, Chain A, domain 1"/>
    <property type="match status" value="1"/>
</dbReference>
<comment type="similarity">
    <text evidence="1 4 7">Belongs to the aldehyde dehydrogenase family.</text>
</comment>
<evidence type="ECO:0000259" key="8">
    <source>
        <dbReference type="Pfam" id="PF00171"/>
    </source>
</evidence>
<dbReference type="PANTHER" id="PTHR43570">
    <property type="entry name" value="ALDEHYDE DEHYDROGENASE"/>
    <property type="match status" value="1"/>
</dbReference>
<dbReference type="Proteomes" id="UP000503088">
    <property type="component" value="Chromosome"/>
</dbReference>
<feature type="active site" evidence="5 6">
    <location>
        <position position="210"/>
    </location>
</feature>
<dbReference type="GO" id="GO:0005737">
    <property type="term" value="C:cytoplasm"/>
    <property type="evidence" value="ECO:0007669"/>
    <property type="project" value="TreeGrafter"/>
</dbReference>
<evidence type="ECO:0000256" key="5">
    <source>
        <dbReference type="PIRSR" id="PIRSR036492-1"/>
    </source>
</evidence>
<dbReference type="InterPro" id="IPR012394">
    <property type="entry name" value="Aldehyde_DH_NAD(P)"/>
</dbReference>
<sequence length="456" mass="51531">MVQIDEILKKQRSFFQSGTTRELAFRLEQLQKLKEVVLKYEPQIIAALKESLNKSEFESYATEIGFLLKEIRVMMKYLASWSKPKKVKSPVTHFGSKSFIYPEPYGVSLIIAPWNYPFQLTMAPLVGAIAAGNCAVVKPSEMTPGVSQLVAHMIRETFSPDYIAVVEGGVEISDELLEQPFDHIFFTGSVPVGKIIMEKAARSLTPVTLELGGKSPAIVDQDADLNLAAKRIAWGKWTNAGQTCIAPDYLYVHHKIKDPFLMKLRVTVKEFYGEHPLENPDYPCIINQRHFNRLQSFLHEGHVILGGRVDREKNSIEPTVLEGVDWEMPVMNEEIFGPILPVLTFEDLTEVIQKVRDKPKPLSLYYFSRSEIEQERVIRSIPFGGGCVNDTLMHIANPYLPFGGVGSSGFGSYHGKASFDCFSHYKSVLKQTTRFDIPFRYPSFKGGLKIIKKLMK</sequence>
<keyword evidence="10" id="KW-1185">Reference proteome</keyword>
<dbReference type="AlphaFoldDB" id="A0A7D3XQ44"/>
<evidence type="ECO:0000313" key="9">
    <source>
        <dbReference type="EMBL" id="QKG84102.1"/>
    </source>
</evidence>
<dbReference type="InterPro" id="IPR029510">
    <property type="entry name" value="Ald_DH_CS_GLU"/>
</dbReference>
<evidence type="ECO:0000256" key="6">
    <source>
        <dbReference type="PROSITE-ProRule" id="PRU10007"/>
    </source>
</evidence>
<name>A0A7D3XQ44_9BACL</name>
<dbReference type="FunFam" id="3.40.605.10:FF:000004">
    <property type="entry name" value="Aldehyde dehydrogenase"/>
    <property type="match status" value="1"/>
</dbReference>
<evidence type="ECO:0000256" key="7">
    <source>
        <dbReference type="RuleBase" id="RU003345"/>
    </source>
</evidence>
<dbReference type="KEGG" id="kpul:GXN76_06180"/>
<dbReference type="GO" id="GO:0006081">
    <property type="term" value="P:aldehyde metabolic process"/>
    <property type="evidence" value="ECO:0007669"/>
    <property type="project" value="InterPro"/>
</dbReference>
<dbReference type="InterPro" id="IPR016163">
    <property type="entry name" value="Ald_DH_C"/>
</dbReference>
<dbReference type="Pfam" id="PF00171">
    <property type="entry name" value="Aldedh"/>
    <property type="match status" value="1"/>
</dbReference>
<keyword evidence="3" id="KW-0520">NAD</keyword>
<dbReference type="Gene3D" id="3.40.309.10">
    <property type="entry name" value="Aldehyde Dehydrogenase, Chain A, domain 2"/>
    <property type="match status" value="1"/>
</dbReference>
<dbReference type="InterPro" id="IPR016161">
    <property type="entry name" value="Ald_DH/histidinol_DH"/>
</dbReference>
<dbReference type="FunFam" id="3.40.309.10:FF:000003">
    <property type="entry name" value="Aldehyde dehydrogenase"/>
    <property type="match status" value="1"/>
</dbReference>
<evidence type="ECO:0000256" key="1">
    <source>
        <dbReference type="ARBA" id="ARBA00009986"/>
    </source>
</evidence>
<organism evidence="9 10">
    <name type="scientific">Kroppenstedtia pulmonis</name>
    <dbReference type="NCBI Taxonomy" id="1380685"/>
    <lineage>
        <taxon>Bacteria</taxon>
        <taxon>Bacillati</taxon>
        <taxon>Bacillota</taxon>
        <taxon>Bacilli</taxon>
        <taxon>Bacillales</taxon>
        <taxon>Thermoactinomycetaceae</taxon>
        <taxon>Kroppenstedtia</taxon>
    </lineage>
</organism>
<dbReference type="SUPFAM" id="SSF53720">
    <property type="entry name" value="ALDH-like"/>
    <property type="match status" value="1"/>
</dbReference>
<evidence type="ECO:0000256" key="2">
    <source>
        <dbReference type="ARBA" id="ARBA00023002"/>
    </source>
</evidence>
<feature type="active site" evidence="5">
    <location>
        <position position="244"/>
    </location>
</feature>
<dbReference type="InterPro" id="IPR015590">
    <property type="entry name" value="Aldehyde_DH_dom"/>
</dbReference>
<evidence type="ECO:0000256" key="4">
    <source>
        <dbReference type="PIRNR" id="PIRNR036492"/>
    </source>
</evidence>
<dbReference type="InterPro" id="IPR016162">
    <property type="entry name" value="Ald_DH_N"/>
</dbReference>
<evidence type="ECO:0000313" key="10">
    <source>
        <dbReference type="Proteomes" id="UP000503088"/>
    </source>
</evidence>
<gene>
    <name evidence="9" type="ORF">GXN76_06180</name>
</gene>
<dbReference type="CDD" id="cd07136">
    <property type="entry name" value="ALDH_YwdH-P39616"/>
    <property type="match status" value="1"/>
</dbReference>
<dbReference type="GO" id="GO:0004029">
    <property type="term" value="F:aldehyde dehydrogenase (NAD+) activity"/>
    <property type="evidence" value="ECO:0007669"/>
    <property type="project" value="TreeGrafter"/>
</dbReference>
<dbReference type="PIRSF" id="PIRSF036492">
    <property type="entry name" value="ALDH"/>
    <property type="match status" value="1"/>
</dbReference>
<proteinExistence type="inferred from homology"/>
<reference evidence="9 10" key="1">
    <citation type="submission" date="2020-01" db="EMBL/GenBank/DDBJ databases">
        <authorList>
            <person name="Gulvik C.A."/>
            <person name="Batra D.G."/>
        </authorList>
    </citation>
    <scope>NUCLEOTIDE SEQUENCE [LARGE SCALE GENOMIC DNA]</scope>
    <source>
        <strain evidence="9 10">W9323</strain>
    </source>
</reference>
<accession>A0A7D3XQ44</accession>
<dbReference type="PANTHER" id="PTHR43570:SF16">
    <property type="entry name" value="ALDEHYDE DEHYDROGENASE TYPE III, ISOFORM Q"/>
    <property type="match status" value="1"/>
</dbReference>
<evidence type="ECO:0000256" key="3">
    <source>
        <dbReference type="ARBA" id="ARBA00023027"/>
    </source>
</evidence>
<dbReference type="PROSITE" id="PS00687">
    <property type="entry name" value="ALDEHYDE_DEHYDR_GLU"/>
    <property type="match status" value="1"/>
</dbReference>
<keyword evidence="2 4" id="KW-0560">Oxidoreductase</keyword>